<comment type="caution">
    <text evidence="2">The sequence shown here is derived from an EMBL/GenBank/DDBJ whole genome shotgun (WGS) entry which is preliminary data.</text>
</comment>
<protein>
    <submittedName>
        <fullName evidence="2">Uncharacterized protein</fullName>
    </submittedName>
</protein>
<accession>A0AAV6TE23</accession>
<reference evidence="2 3" key="1">
    <citation type="journal article" date="2022" name="Nat. Ecol. Evol.">
        <title>A masculinizing supergene underlies an exaggerated male reproductive morph in a spider.</title>
        <authorList>
            <person name="Hendrickx F."/>
            <person name="De Corte Z."/>
            <person name="Sonet G."/>
            <person name="Van Belleghem S.M."/>
            <person name="Kostlbacher S."/>
            <person name="Vangestel C."/>
        </authorList>
    </citation>
    <scope>NUCLEOTIDE SEQUENCE [LARGE SCALE GENOMIC DNA]</scope>
    <source>
        <strain evidence="2">W744_W776</strain>
    </source>
</reference>
<proteinExistence type="predicted"/>
<evidence type="ECO:0000313" key="3">
    <source>
        <dbReference type="Proteomes" id="UP000827092"/>
    </source>
</evidence>
<feature type="region of interest" description="Disordered" evidence="1">
    <location>
        <begin position="1"/>
        <end position="23"/>
    </location>
</feature>
<dbReference type="Proteomes" id="UP000827092">
    <property type="component" value="Unassembled WGS sequence"/>
</dbReference>
<feature type="compositionally biased region" description="Gly residues" evidence="1">
    <location>
        <begin position="1"/>
        <end position="10"/>
    </location>
</feature>
<evidence type="ECO:0000256" key="1">
    <source>
        <dbReference type="SAM" id="MobiDB-lite"/>
    </source>
</evidence>
<feature type="compositionally biased region" description="Basic and acidic residues" evidence="1">
    <location>
        <begin position="12"/>
        <end position="23"/>
    </location>
</feature>
<organism evidence="2 3">
    <name type="scientific">Oedothorax gibbosus</name>
    <dbReference type="NCBI Taxonomy" id="931172"/>
    <lineage>
        <taxon>Eukaryota</taxon>
        <taxon>Metazoa</taxon>
        <taxon>Ecdysozoa</taxon>
        <taxon>Arthropoda</taxon>
        <taxon>Chelicerata</taxon>
        <taxon>Arachnida</taxon>
        <taxon>Araneae</taxon>
        <taxon>Araneomorphae</taxon>
        <taxon>Entelegynae</taxon>
        <taxon>Araneoidea</taxon>
        <taxon>Linyphiidae</taxon>
        <taxon>Erigoninae</taxon>
        <taxon>Oedothorax</taxon>
    </lineage>
</organism>
<name>A0AAV6TE23_9ARAC</name>
<gene>
    <name evidence="2" type="ORF">JTE90_014837</name>
</gene>
<dbReference type="EMBL" id="JAFNEN010006412">
    <property type="protein sequence ID" value="KAG8155984.1"/>
    <property type="molecule type" value="Genomic_DNA"/>
</dbReference>
<keyword evidence="3" id="KW-1185">Reference proteome</keyword>
<dbReference type="AlphaFoldDB" id="A0AAV6TE23"/>
<sequence>MKVQAGGVGRIGDPRSSRAGRTETRRVHLGKVAGVERTLWGNKEVLNYARTGNEAEKFGWRSVAFDVKIESSKFWV</sequence>
<evidence type="ECO:0000313" key="2">
    <source>
        <dbReference type="EMBL" id="KAG8155984.1"/>
    </source>
</evidence>